<dbReference type="AlphaFoldDB" id="A0A8H6T6C8"/>
<keyword evidence="3" id="KW-0862">Zinc</keyword>
<dbReference type="GeneID" id="59341244"/>
<gene>
    <name evidence="6" type="ORF">MIND_00181400</name>
</gene>
<evidence type="ECO:0000259" key="5">
    <source>
        <dbReference type="Pfam" id="PF12171"/>
    </source>
</evidence>
<feature type="region of interest" description="Disordered" evidence="4">
    <location>
        <begin position="59"/>
        <end position="122"/>
    </location>
</feature>
<dbReference type="EMBL" id="JACAZF010000002">
    <property type="protein sequence ID" value="KAF7311715.1"/>
    <property type="molecule type" value="Genomic_DNA"/>
</dbReference>
<evidence type="ECO:0000256" key="4">
    <source>
        <dbReference type="SAM" id="MobiDB-lite"/>
    </source>
</evidence>
<dbReference type="RefSeq" id="XP_037223823.1">
    <property type="nucleotide sequence ID" value="XM_037358728.1"/>
</dbReference>
<sequence length="122" mass="13220">MAASWRNTWTTHISTALRGERVFKNEQGLHEHCRQSSGHHYCTPCRRLFTSANNLNAHMNSGAAQATHDHAPRPRPRAVLHQRPAAAAHLEAGSCAPGANRQSPTATSAAGHAQRDHRPPGA</sequence>
<dbReference type="OrthoDB" id="6077919at2759"/>
<accession>A0A8H6T6C8</accession>
<keyword evidence="1" id="KW-0479">Metal-binding</keyword>
<proteinExistence type="predicted"/>
<dbReference type="Gene3D" id="3.30.160.60">
    <property type="entry name" value="Classic Zinc Finger"/>
    <property type="match status" value="1"/>
</dbReference>
<dbReference type="Pfam" id="PF12171">
    <property type="entry name" value="zf-C2H2_jaz"/>
    <property type="match status" value="1"/>
</dbReference>
<evidence type="ECO:0000313" key="7">
    <source>
        <dbReference type="Proteomes" id="UP000636479"/>
    </source>
</evidence>
<keyword evidence="2" id="KW-0863">Zinc-finger</keyword>
<evidence type="ECO:0000256" key="3">
    <source>
        <dbReference type="ARBA" id="ARBA00022833"/>
    </source>
</evidence>
<keyword evidence="7" id="KW-1185">Reference proteome</keyword>
<evidence type="ECO:0000256" key="2">
    <source>
        <dbReference type="ARBA" id="ARBA00022771"/>
    </source>
</evidence>
<reference evidence="6" key="1">
    <citation type="submission" date="2020-05" db="EMBL/GenBank/DDBJ databases">
        <title>Mycena genomes resolve the evolution of fungal bioluminescence.</title>
        <authorList>
            <person name="Tsai I.J."/>
        </authorList>
    </citation>
    <scope>NUCLEOTIDE SEQUENCE</scope>
    <source>
        <strain evidence="6">171206Taipei</strain>
    </source>
</reference>
<dbReference type="InterPro" id="IPR036236">
    <property type="entry name" value="Znf_C2H2_sf"/>
</dbReference>
<feature type="domain" description="Zinc finger double-stranded RNA binding" evidence="5">
    <location>
        <begin position="39"/>
        <end position="61"/>
    </location>
</feature>
<dbReference type="Proteomes" id="UP000636479">
    <property type="component" value="Unassembled WGS sequence"/>
</dbReference>
<evidence type="ECO:0000313" key="6">
    <source>
        <dbReference type="EMBL" id="KAF7311715.1"/>
    </source>
</evidence>
<comment type="caution">
    <text evidence="6">The sequence shown here is derived from an EMBL/GenBank/DDBJ whole genome shotgun (WGS) entry which is preliminary data.</text>
</comment>
<protein>
    <recommendedName>
        <fullName evidence="5">Zinc finger double-stranded RNA binding domain-containing protein</fullName>
    </recommendedName>
</protein>
<evidence type="ECO:0000256" key="1">
    <source>
        <dbReference type="ARBA" id="ARBA00022723"/>
    </source>
</evidence>
<dbReference type="InterPro" id="IPR022755">
    <property type="entry name" value="Znf_C2H2_jaz"/>
</dbReference>
<dbReference type="GO" id="GO:0008270">
    <property type="term" value="F:zinc ion binding"/>
    <property type="evidence" value="ECO:0007669"/>
    <property type="project" value="UniProtKB-KW"/>
</dbReference>
<feature type="compositionally biased region" description="Basic and acidic residues" evidence="4">
    <location>
        <begin position="113"/>
        <end position="122"/>
    </location>
</feature>
<dbReference type="SUPFAM" id="SSF57667">
    <property type="entry name" value="beta-beta-alpha zinc fingers"/>
    <property type="match status" value="1"/>
</dbReference>
<name>A0A8H6T6C8_9AGAR</name>
<organism evidence="6 7">
    <name type="scientific">Mycena indigotica</name>
    <dbReference type="NCBI Taxonomy" id="2126181"/>
    <lineage>
        <taxon>Eukaryota</taxon>
        <taxon>Fungi</taxon>
        <taxon>Dikarya</taxon>
        <taxon>Basidiomycota</taxon>
        <taxon>Agaricomycotina</taxon>
        <taxon>Agaricomycetes</taxon>
        <taxon>Agaricomycetidae</taxon>
        <taxon>Agaricales</taxon>
        <taxon>Marasmiineae</taxon>
        <taxon>Mycenaceae</taxon>
        <taxon>Mycena</taxon>
    </lineage>
</organism>